<gene>
    <name evidence="2" type="ORF">FD22_GL001567</name>
</gene>
<dbReference type="AlphaFoldDB" id="A0A0R1F1R5"/>
<dbReference type="Pfam" id="PF06114">
    <property type="entry name" value="Peptidase_M78"/>
    <property type="match status" value="1"/>
</dbReference>
<dbReference type="GeneID" id="65917592"/>
<feature type="domain" description="IrrE N-terminal-like" evidence="1">
    <location>
        <begin position="27"/>
        <end position="117"/>
    </location>
</feature>
<evidence type="ECO:0000313" key="2">
    <source>
        <dbReference type="EMBL" id="KRK15760.1"/>
    </source>
</evidence>
<proteinExistence type="predicted"/>
<dbReference type="RefSeq" id="WP_010010123.1">
    <property type="nucleotide sequence ID" value="NZ_AZCN01000042.1"/>
</dbReference>
<accession>A0A0R1F1R5</accession>
<evidence type="ECO:0000259" key="1">
    <source>
        <dbReference type="Pfam" id="PF06114"/>
    </source>
</evidence>
<dbReference type="EMBL" id="AZCN01000042">
    <property type="protein sequence ID" value="KRK15760.1"/>
    <property type="molecule type" value="Genomic_DNA"/>
</dbReference>
<protein>
    <submittedName>
        <fullName evidence="2">Prophage Lp2 protein 8</fullName>
    </submittedName>
</protein>
<dbReference type="Gene3D" id="1.10.10.2910">
    <property type="match status" value="1"/>
</dbReference>
<comment type="caution">
    <text evidence="2">The sequence shown here is derived from an EMBL/GenBank/DDBJ whole genome shotgun (WGS) entry which is preliminary data.</text>
</comment>
<reference evidence="2 3" key="1">
    <citation type="journal article" date="2015" name="Genome Announc.">
        <title>Expanding the biotechnology potential of lactobacilli through comparative genomics of 213 strains and associated genera.</title>
        <authorList>
            <person name="Sun Z."/>
            <person name="Harris H.M."/>
            <person name="McCann A."/>
            <person name="Guo C."/>
            <person name="Argimon S."/>
            <person name="Zhang W."/>
            <person name="Yang X."/>
            <person name="Jeffery I.B."/>
            <person name="Cooney J.C."/>
            <person name="Kagawa T.F."/>
            <person name="Liu W."/>
            <person name="Song Y."/>
            <person name="Salvetti E."/>
            <person name="Wrobel A."/>
            <person name="Rasinkangas P."/>
            <person name="Parkhill J."/>
            <person name="Rea M.C."/>
            <person name="O'Sullivan O."/>
            <person name="Ritari J."/>
            <person name="Douillard F.P."/>
            <person name="Paul Ross R."/>
            <person name="Yang R."/>
            <person name="Briner A.E."/>
            <person name="Felis G.E."/>
            <person name="de Vos W.M."/>
            <person name="Barrangou R."/>
            <person name="Klaenhammer T.R."/>
            <person name="Caufield P.W."/>
            <person name="Cui Y."/>
            <person name="Zhang H."/>
            <person name="O'Toole P.W."/>
        </authorList>
    </citation>
    <scope>NUCLEOTIDE SEQUENCE [LARGE SCALE GENOMIC DNA]</scope>
    <source>
        <strain evidence="2 3">DSM 20001</strain>
    </source>
</reference>
<dbReference type="eggNOG" id="COG2856">
    <property type="taxonomic scope" value="Bacteria"/>
</dbReference>
<dbReference type="Proteomes" id="UP000051181">
    <property type="component" value="Unassembled WGS sequence"/>
</dbReference>
<name>A0A0R1F1R5_9LACO</name>
<sequence length="144" mass="17071">MKEDLETVIGYMGHRYKTFDPFVIAEKLNVQVEWQNFGERPIGETKYYPTMNGNKAPIILLNEKVRDRPERYFAMAHELGHVIEHEGLESYYEFNRRNRSKVEVEADTFAAHLLTNLFVEEHDRAANNYQELVWTYGFPKMSSY</sequence>
<dbReference type="PATRIC" id="fig|913848.6.peg.1605"/>
<organism evidence="2 3">
    <name type="scientific">Loigolactobacillus coryniformis subsp. coryniformis KCTC 3167 = DSM 20001</name>
    <dbReference type="NCBI Taxonomy" id="913848"/>
    <lineage>
        <taxon>Bacteria</taxon>
        <taxon>Bacillati</taxon>
        <taxon>Bacillota</taxon>
        <taxon>Bacilli</taxon>
        <taxon>Lactobacillales</taxon>
        <taxon>Lactobacillaceae</taxon>
        <taxon>Loigolactobacillus</taxon>
    </lineage>
</organism>
<dbReference type="InterPro" id="IPR010359">
    <property type="entry name" value="IrrE_HExxH"/>
</dbReference>
<evidence type="ECO:0000313" key="3">
    <source>
        <dbReference type="Proteomes" id="UP000051181"/>
    </source>
</evidence>